<sequence>MCNSSSHAVSLPPKNINPAIDIPPLDMTGGQCTWCGKYGHKNPGCPLLK</sequence>
<dbReference type="RefSeq" id="XP_018291021.1">
    <property type="nucleotide sequence ID" value="XM_018431621.1"/>
</dbReference>
<name>A0A163AET7_PHYB8</name>
<dbReference type="InParanoid" id="A0A163AET7"/>
<protein>
    <recommendedName>
        <fullName evidence="3">CCHC-type zinc finger transcription factor</fullName>
    </recommendedName>
</protein>
<dbReference type="InterPro" id="IPR036875">
    <property type="entry name" value="Znf_CCHC_sf"/>
</dbReference>
<dbReference type="OrthoDB" id="2201430at2759"/>
<dbReference type="SUPFAM" id="SSF57756">
    <property type="entry name" value="Retrovirus zinc finger-like domains"/>
    <property type="match status" value="1"/>
</dbReference>
<gene>
    <name evidence="1" type="ORF">PHYBLDRAFT_146295</name>
</gene>
<dbReference type="GeneID" id="28992527"/>
<dbReference type="Proteomes" id="UP000077315">
    <property type="component" value="Unassembled WGS sequence"/>
</dbReference>
<keyword evidence="2" id="KW-1185">Reference proteome</keyword>
<evidence type="ECO:0000313" key="2">
    <source>
        <dbReference type="Proteomes" id="UP000077315"/>
    </source>
</evidence>
<evidence type="ECO:0008006" key="3">
    <source>
        <dbReference type="Google" id="ProtNLM"/>
    </source>
</evidence>
<dbReference type="VEuPathDB" id="FungiDB:PHYBLDRAFT_146295"/>
<reference evidence="2" key="1">
    <citation type="submission" date="2015-06" db="EMBL/GenBank/DDBJ databases">
        <title>Expansion of signal transduction pathways in fungi by whole-genome duplication.</title>
        <authorList>
            <consortium name="DOE Joint Genome Institute"/>
            <person name="Corrochano L.M."/>
            <person name="Kuo A."/>
            <person name="Marcet-Houben M."/>
            <person name="Polaino S."/>
            <person name="Salamov A."/>
            <person name="Villalobos J.M."/>
            <person name="Alvarez M.I."/>
            <person name="Avalos J."/>
            <person name="Benito E.P."/>
            <person name="Benoit I."/>
            <person name="Burger G."/>
            <person name="Camino L.P."/>
            <person name="Canovas D."/>
            <person name="Cerda-Olmedo E."/>
            <person name="Cheng J.-F."/>
            <person name="Dominguez A."/>
            <person name="Elias M."/>
            <person name="Eslava A.P."/>
            <person name="Glaser F."/>
            <person name="Grimwood J."/>
            <person name="Gutierrez G."/>
            <person name="Heitman J."/>
            <person name="Henrissat B."/>
            <person name="Iturriaga E.A."/>
            <person name="Lang B.F."/>
            <person name="Lavin J.L."/>
            <person name="Lee S."/>
            <person name="Li W."/>
            <person name="Lindquist E."/>
            <person name="Lopez-Garcia S."/>
            <person name="Luque E.M."/>
            <person name="Marcos A.T."/>
            <person name="Martin J."/>
            <person name="McCluskey K."/>
            <person name="Medina H.R."/>
            <person name="Miralles-Duran A."/>
            <person name="Miyazaki A."/>
            <person name="Munoz-Torres E."/>
            <person name="Oguiza J.A."/>
            <person name="Ohm R."/>
            <person name="Olmedo M."/>
            <person name="Orejas M."/>
            <person name="Ortiz-Castellanos L."/>
            <person name="Pisabarro A.G."/>
            <person name="Rodriguez-Romero J."/>
            <person name="Ruiz-Herrera J."/>
            <person name="Ruiz-Vazquez R."/>
            <person name="Sanz C."/>
            <person name="Schackwitz W."/>
            <person name="Schmutz J."/>
            <person name="Shahriari M."/>
            <person name="Shelest E."/>
            <person name="Silva-Franco F."/>
            <person name="Soanes D."/>
            <person name="Syed K."/>
            <person name="Tagua V.G."/>
            <person name="Talbot N.J."/>
            <person name="Thon M."/>
            <person name="De vries R.P."/>
            <person name="Wiebenga A."/>
            <person name="Yadav J.S."/>
            <person name="Braun E.L."/>
            <person name="Baker S."/>
            <person name="Garre V."/>
            <person name="Horwitz B."/>
            <person name="Torres-Martinez S."/>
            <person name="Idnurm A."/>
            <person name="Herrera-Estrella A."/>
            <person name="Gabaldon T."/>
            <person name="Grigoriev I.V."/>
        </authorList>
    </citation>
    <scope>NUCLEOTIDE SEQUENCE [LARGE SCALE GENOMIC DNA]</scope>
    <source>
        <strain evidence="2">NRRL 1555(-)</strain>
    </source>
</reference>
<organism evidence="1 2">
    <name type="scientific">Phycomyces blakesleeanus (strain ATCC 8743b / DSM 1359 / FGSC 10004 / NBRC 33097 / NRRL 1555)</name>
    <dbReference type="NCBI Taxonomy" id="763407"/>
    <lineage>
        <taxon>Eukaryota</taxon>
        <taxon>Fungi</taxon>
        <taxon>Fungi incertae sedis</taxon>
        <taxon>Mucoromycota</taxon>
        <taxon>Mucoromycotina</taxon>
        <taxon>Mucoromycetes</taxon>
        <taxon>Mucorales</taxon>
        <taxon>Phycomycetaceae</taxon>
        <taxon>Phycomyces</taxon>
    </lineage>
</organism>
<dbReference type="GO" id="GO:0008270">
    <property type="term" value="F:zinc ion binding"/>
    <property type="evidence" value="ECO:0007669"/>
    <property type="project" value="InterPro"/>
</dbReference>
<dbReference type="GO" id="GO:0003676">
    <property type="term" value="F:nucleic acid binding"/>
    <property type="evidence" value="ECO:0007669"/>
    <property type="project" value="InterPro"/>
</dbReference>
<accession>A0A163AET7</accession>
<dbReference type="AlphaFoldDB" id="A0A163AET7"/>
<evidence type="ECO:0000313" key="1">
    <source>
        <dbReference type="EMBL" id="OAD72981.1"/>
    </source>
</evidence>
<dbReference type="EMBL" id="KV440982">
    <property type="protein sequence ID" value="OAD72981.1"/>
    <property type="molecule type" value="Genomic_DNA"/>
</dbReference>
<proteinExistence type="predicted"/>